<reference evidence="5" key="1">
    <citation type="journal article" date="2014" name="Front. Microbiol.">
        <title>High frequency of phylogenetically diverse reductive dehalogenase-homologous genes in deep subseafloor sedimentary metagenomes.</title>
        <authorList>
            <person name="Kawai M."/>
            <person name="Futagami T."/>
            <person name="Toyoda A."/>
            <person name="Takaki Y."/>
            <person name="Nishi S."/>
            <person name="Hori S."/>
            <person name="Arai W."/>
            <person name="Tsubouchi T."/>
            <person name="Morono Y."/>
            <person name="Uchiyama I."/>
            <person name="Ito T."/>
            <person name="Fujiyama A."/>
            <person name="Inagaki F."/>
            <person name="Takami H."/>
        </authorList>
    </citation>
    <scope>NUCLEOTIDE SEQUENCE</scope>
    <source>
        <strain evidence="5">Expedition CK06-06</strain>
    </source>
</reference>
<gene>
    <name evidence="5" type="ORF">S06H3_26126</name>
</gene>
<evidence type="ECO:0000256" key="3">
    <source>
        <dbReference type="ARBA" id="ARBA00023172"/>
    </source>
</evidence>
<keyword evidence="2" id="KW-0229">DNA integration</keyword>
<proteinExistence type="predicted"/>
<dbReference type="InterPro" id="IPR050090">
    <property type="entry name" value="Tyrosine_recombinase_XerCD"/>
</dbReference>
<dbReference type="PANTHER" id="PTHR30349">
    <property type="entry name" value="PHAGE INTEGRASE-RELATED"/>
    <property type="match status" value="1"/>
</dbReference>
<dbReference type="Gene3D" id="1.10.443.10">
    <property type="entry name" value="Intergrase catalytic core"/>
    <property type="match status" value="1"/>
</dbReference>
<dbReference type="GO" id="GO:0006310">
    <property type="term" value="P:DNA recombination"/>
    <property type="evidence" value="ECO:0007669"/>
    <property type="project" value="UniProtKB-KW"/>
</dbReference>
<dbReference type="EMBL" id="BARV01015077">
    <property type="protein sequence ID" value="GAI26595.1"/>
    <property type="molecule type" value="Genomic_DNA"/>
</dbReference>
<accession>X1NIH2</accession>
<evidence type="ECO:0000256" key="2">
    <source>
        <dbReference type="ARBA" id="ARBA00022908"/>
    </source>
</evidence>
<evidence type="ECO:0000313" key="5">
    <source>
        <dbReference type="EMBL" id="GAI26595.1"/>
    </source>
</evidence>
<comment type="subcellular location">
    <subcellularLocation>
        <location evidence="1">Cytoplasm</location>
    </subcellularLocation>
</comment>
<evidence type="ECO:0000256" key="1">
    <source>
        <dbReference type="ARBA" id="ARBA00004496"/>
    </source>
</evidence>
<dbReference type="GO" id="GO:0015074">
    <property type="term" value="P:DNA integration"/>
    <property type="evidence" value="ECO:0007669"/>
    <property type="project" value="UniProtKB-KW"/>
</dbReference>
<dbReference type="InterPro" id="IPR002104">
    <property type="entry name" value="Integrase_catalytic"/>
</dbReference>
<keyword evidence="3" id="KW-0233">DNA recombination</keyword>
<feature type="domain" description="Tyr recombinase" evidence="4">
    <location>
        <begin position="1"/>
        <end position="149"/>
    </location>
</feature>
<dbReference type="GO" id="GO:0005737">
    <property type="term" value="C:cytoplasm"/>
    <property type="evidence" value="ECO:0007669"/>
    <property type="project" value="UniProtKB-SubCell"/>
</dbReference>
<comment type="caution">
    <text evidence="5">The sequence shown here is derived from an EMBL/GenBank/DDBJ whole genome shotgun (WGS) entry which is preliminary data.</text>
</comment>
<dbReference type="GO" id="GO:0003677">
    <property type="term" value="F:DNA binding"/>
    <property type="evidence" value="ECO:0007669"/>
    <property type="project" value="InterPro"/>
</dbReference>
<dbReference type="InterPro" id="IPR013762">
    <property type="entry name" value="Integrase-like_cat_sf"/>
</dbReference>
<organism evidence="5">
    <name type="scientific">marine sediment metagenome</name>
    <dbReference type="NCBI Taxonomy" id="412755"/>
    <lineage>
        <taxon>unclassified sequences</taxon>
        <taxon>metagenomes</taxon>
        <taxon>ecological metagenomes</taxon>
    </lineage>
</organism>
<dbReference type="Pfam" id="PF00589">
    <property type="entry name" value="Phage_integrase"/>
    <property type="match status" value="1"/>
</dbReference>
<sequence length="150" mass="17332">MLYYCGLRKGELLNLDWDDLDLGKDTLTVRTSKNKTGRIVPIHPKVKELLDTYLSQRLPLKNRALFIGEKGNRMCKASFTNMMNTYLKISGLKKKGYSAHSLRHSFATRLIEKNVNLFLVQRLLGHKSLDTTKIYVHFTYNDDLKAVELL</sequence>
<dbReference type="SUPFAM" id="SSF56349">
    <property type="entry name" value="DNA breaking-rejoining enzymes"/>
    <property type="match status" value="1"/>
</dbReference>
<dbReference type="PROSITE" id="PS51898">
    <property type="entry name" value="TYR_RECOMBINASE"/>
    <property type="match status" value="1"/>
</dbReference>
<evidence type="ECO:0000259" key="4">
    <source>
        <dbReference type="PROSITE" id="PS51898"/>
    </source>
</evidence>
<protein>
    <recommendedName>
        <fullName evidence="4">Tyr recombinase domain-containing protein</fullName>
    </recommendedName>
</protein>
<dbReference type="InterPro" id="IPR011010">
    <property type="entry name" value="DNA_brk_join_enz"/>
</dbReference>
<dbReference type="PANTHER" id="PTHR30349:SF77">
    <property type="entry name" value="TYROSINE RECOMBINASE XERC"/>
    <property type="match status" value="1"/>
</dbReference>
<dbReference type="AlphaFoldDB" id="X1NIH2"/>
<name>X1NIH2_9ZZZZ</name>